<gene>
    <name evidence="9" type="primary">LOC100187168</name>
</gene>
<dbReference type="InterPro" id="IPR029058">
    <property type="entry name" value="AB_hydrolase_fold"/>
</dbReference>
<keyword evidence="4 7" id="KW-0645">Protease</keyword>
<dbReference type="GO" id="GO:0005829">
    <property type="term" value="C:cytosol"/>
    <property type="evidence" value="ECO:0000318"/>
    <property type="project" value="GO_Central"/>
</dbReference>
<proteinExistence type="inferred from homology"/>
<dbReference type="GeneTree" id="ENSGT00530000063426"/>
<dbReference type="PROSITE" id="PS00708">
    <property type="entry name" value="PRO_ENDOPEP_SER"/>
    <property type="match status" value="1"/>
</dbReference>
<reference evidence="9" key="3">
    <citation type="submission" date="2025-08" db="UniProtKB">
        <authorList>
            <consortium name="Ensembl"/>
        </authorList>
    </citation>
    <scope>IDENTIFICATION</scope>
</reference>
<dbReference type="InterPro" id="IPR002470">
    <property type="entry name" value="Peptidase_S9A"/>
</dbReference>
<dbReference type="Proteomes" id="UP000008144">
    <property type="component" value="Chromosome 3"/>
</dbReference>
<dbReference type="STRING" id="7719.ENSCINP00000019289"/>
<comment type="catalytic activity">
    <reaction evidence="1">
        <text>Hydrolysis of Pro-|-Xaa &gt;&gt; Ala-|-Xaa in oligopeptides.</text>
        <dbReference type="EC" id="3.4.21.26"/>
    </reaction>
</comment>
<name>F7AEZ3_CIOIN</name>
<dbReference type="PRINTS" id="PR00862">
    <property type="entry name" value="PROLIGOPTASE"/>
</dbReference>
<evidence type="ECO:0000256" key="3">
    <source>
        <dbReference type="ARBA" id="ARBA00016310"/>
    </source>
</evidence>
<dbReference type="SUPFAM" id="SSF50993">
    <property type="entry name" value="Peptidase/esterase 'gauge' domain"/>
    <property type="match status" value="1"/>
</dbReference>
<dbReference type="GO" id="GO:0004252">
    <property type="term" value="F:serine-type endopeptidase activity"/>
    <property type="evidence" value="ECO:0007669"/>
    <property type="project" value="UniProtKB-UniRule"/>
</dbReference>
<dbReference type="HOGENOM" id="CLU_011290_1_1_1"/>
<feature type="domain" description="Ubiquitin-like protease family profile" evidence="8">
    <location>
        <begin position="154"/>
        <end position="587"/>
    </location>
</feature>
<dbReference type="SUPFAM" id="SSF53474">
    <property type="entry name" value="alpha/beta-Hydrolases"/>
    <property type="match status" value="1"/>
</dbReference>
<sequence>MLKMALFKYPEPRKDESAIENYHGTKISDPYKWMEDPDCEETKSFVAAQNEISIPYLKECSVRNQFEERLTELYNYPKYSCPKKRGSKYFYFLNTGLQNQSVMYVQDSLDSEPKVFFDPNKLSDDGTISLSRYSFSEDGSKFCYGLSQSGSDWVTLKFKDVESGEDMEDVLNRVKFSCMSWTHDGKGLFYNSYLEQKGKADGTETTSNVDQKLFYHRIGEKQESDILCAEFPENPKWMSGAEISDDGNYIILQVSRGCDPVNQLWYADIREMGGQITKGFTWVKLVDNFDAEYDYITNGENVFTFKTNLDAPKYKLITIDINNPDMKNWRNLIPEHEKDVLEWTACVNQNKLVVCYLRDVKSVLELRHLADGSLIKQLPLDVGSVVGYSGRKDQDEIFYMFMSFLTPGVIYRYDFNDQKPEPKVFRRIEVKGFNPDLFTTKQVFYASKDGTKIPMFIVHKKDIELTGDHPTLLYGYGGFSISITPSYSVSRVIFMQNLGGLIAVANIRGGGEYGETWHKAGSVRNKQNCFDDFQSAAQFLTDNKYTRPSKLTINGGSNGGLLVGACINQRPELFGCAVAQVGVMDMLKFHKYTIGHAWTTDYGCSDDCDDFNCLVKYSPLHNVKSVPSYPSLLLLTGDHDDRVVPHHSLKYIATLQDLVGRSPDQRNPLLIRVDTKSGHGSGKPTSKIIEEASDMYGFIARCVEAHWSD</sequence>
<protein>
    <recommendedName>
        <fullName evidence="3 7">Prolyl endopeptidase</fullName>
        <ecNumber evidence="7">3.4.21.-</ecNumber>
    </recommendedName>
</protein>
<evidence type="ECO:0000259" key="8">
    <source>
        <dbReference type="PROSITE" id="PS50600"/>
    </source>
</evidence>
<evidence type="ECO:0000256" key="4">
    <source>
        <dbReference type="ARBA" id="ARBA00022670"/>
    </source>
</evidence>
<dbReference type="Gene3D" id="2.130.10.120">
    <property type="entry name" value="Prolyl oligopeptidase, N-terminal domain"/>
    <property type="match status" value="1"/>
</dbReference>
<accession>F7AEZ3</accession>
<dbReference type="InterPro" id="IPR003653">
    <property type="entry name" value="Peptidase_C48_C"/>
</dbReference>
<evidence type="ECO:0000256" key="5">
    <source>
        <dbReference type="ARBA" id="ARBA00022801"/>
    </source>
</evidence>
<evidence type="ECO:0000313" key="9">
    <source>
        <dbReference type="Ensembl" id="ENSCINP00000019289.3"/>
    </source>
</evidence>
<dbReference type="EMBL" id="EAAA01001628">
    <property type="status" value="NOT_ANNOTATED_CDS"/>
    <property type="molecule type" value="Genomic_DNA"/>
</dbReference>
<dbReference type="FunCoup" id="F7AEZ3">
    <property type="interactions" value="436"/>
</dbReference>
<evidence type="ECO:0000256" key="7">
    <source>
        <dbReference type="RuleBase" id="RU368024"/>
    </source>
</evidence>
<dbReference type="InterPro" id="IPR023302">
    <property type="entry name" value="Pept_S9A_N"/>
</dbReference>
<evidence type="ECO:0000256" key="1">
    <source>
        <dbReference type="ARBA" id="ARBA00001070"/>
    </source>
</evidence>
<keyword evidence="6 7" id="KW-0720">Serine protease</keyword>
<dbReference type="PANTHER" id="PTHR42881:SF2">
    <property type="entry name" value="PROLYL ENDOPEPTIDASE"/>
    <property type="match status" value="1"/>
</dbReference>
<dbReference type="PROSITE" id="PS50600">
    <property type="entry name" value="ULP_PROTEASE"/>
    <property type="match status" value="1"/>
</dbReference>
<keyword evidence="10" id="KW-1185">Reference proteome</keyword>
<dbReference type="AlphaFoldDB" id="F7AEZ3"/>
<dbReference type="Ensembl" id="ENSCINT00000019289.3">
    <property type="protein sequence ID" value="ENSCINP00000019289.3"/>
    <property type="gene ID" value="ENSCING00000009474.3"/>
</dbReference>
<dbReference type="InParanoid" id="F7AEZ3"/>
<evidence type="ECO:0000256" key="2">
    <source>
        <dbReference type="ARBA" id="ARBA00005228"/>
    </source>
</evidence>
<dbReference type="Pfam" id="PF00326">
    <property type="entry name" value="Peptidase_S9"/>
    <property type="match status" value="1"/>
</dbReference>
<dbReference type="Pfam" id="PF02897">
    <property type="entry name" value="Peptidase_S9_N"/>
    <property type="match status" value="1"/>
</dbReference>
<dbReference type="InterPro" id="IPR051167">
    <property type="entry name" value="Prolyl_oligopep/macrocyclase"/>
</dbReference>
<dbReference type="PANTHER" id="PTHR42881">
    <property type="entry name" value="PROLYL ENDOPEPTIDASE"/>
    <property type="match status" value="1"/>
</dbReference>
<reference evidence="10" key="1">
    <citation type="journal article" date="2002" name="Science">
        <title>The draft genome of Ciona intestinalis: insights into chordate and vertebrate origins.</title>
        <authorList>
            <person name="Dehal P."/>
            <person name="Satou Y."/>
            <person name="Campbell R.K."/>
            <person name="Chapman J."/>
            <person name="Degnan B."/>
            <person name="De Tomaso A."/>
            <person name="Davidson B."/>
            <person name="Di Gregorio A."/>
            <person name="Gelpke M."/>
            <person name="Goodstein D.M."/>
            <person name="Harafuji N."/>
            <person name="Hastings K.E."/>
            <person name="Ho I."/>
            <person name="Hotta K."/>
            <person name="Huang W."/>
            <person name="Kawashima T."/>
            <person name="Lemaire P."/>
            <person name="Martinez D."/>
            <person name="Meinertzhagen I.A."/>
            <person name="Necula S."/>
            <person name="Nonaka M."/>
            <person name="Putnam N."/>
            <person name="Rash S."/>
            <person name="Saiga H."/>
            <person name="Satake M."/>
            <person name="Terry A."/>
            <person name="Yamada L."/>
            <person name="Wang H.G."/>
            <person name="Awazu S."/>
            <person name="Azumi K."/>
            <person name="Boore J."/>
            <person name="Branno M."/>
            <person name="Chin-Bow S."/>
            <person name="DeSantis R."/>
            <person name="Doyle S."/>
            <person name="Francino P."/>
            <person name="Keys D.N."/>
            <person name="Haga S."/>
            <person name="Hayashi H."/>
            <person name="Hino K."/>
            <person name="Imai K.S."/>
            <person name="Inaba K."/>
            <person name="Kano S."/>
            <person name="Kobayashi K."/>
            <person name="Kobayashi M."/>
            <person name="Lee B.I."/>
            <person name="Makabe K.W."/>
            <person name="Manohar C."/>
            <person name="Matassi G."/>
            <person name="Medina M."/>
            <person name="Mochizuki Y."/>
            <person name="Mount S."/>
            <person name="Morishita T."/>
            <person name="Miura S."/>
            <person name="Nakayama A."/>
            <person name="Nishizaka S."/>
            <person name="Nomoto H."/>
            <person name="Ohta F."/>
            <person name="Oishi K."/>
            <person name="Rigoutsos I."/>
            <person name="Sano M."/>
            <person name="Sasaki A."/>
            <person name="Sasakura Y."/>
            <person name="Shoguchi E."/>
            <person name="Shin-i T."/>
            <person name="Spagnuolo A."/>
            <person name="Stainier D."/>
            <person name="Suzuki M.M."/>
            <person name="Tassy O."/>
            <person name="Takatori N."/>
            <person name="Tokuoka M."/>
            <person name="Yagi K."/>
            <person name="Yoshizaki F."/>
            <person name="Wada S."/>
            <person name="Zhang C."/>
            <person name="Hyatt P.D."/>
            <person name="Larimer F."/>
            <person name="Detter C."/>
            <person name="Doggett N."/>
            <person name="Glavina T."/>
            <person name="Hawkins T."/>
            <person name="Richardson P."/>
            <person name="Lucas S."/>
            <person name="Kohara Y."/>
            <person name="Levine M."/>
            <person name="Satoh N."/>
            <person name="Rokhsar D.S."/>
        </authorList>
    </citation>
    <scope>NUCLEOTIDE SEQUENCE [LARGE SCALE GENOMIC DNA]</scope>
</reference>
<reference evidence="9" key="4">
    <citation type="submission" date="2025-09" db="UniProtKB">
        <authorList>
            <consortium name="Ensembl"/>
        </authorList>
    </citation>
    <scope>IDENTIFICATION</scope>
</reference>
<dbReference type="Gene3D" id="3.40.50.1820">
    <property type="entry name" value="alpha/beta hydrolase"/>
    <property type="match status" value="1"/>
</dbReference>
<organism evidence="9 10">
    <name type="scientific">Ciona intestinalis</name>
    <name type="common">Transparent sea squirt</name>
    <name type="synonym">Ascidia intestinalis</name>
    <dbReference type="NCBI Taxonomy" id="7719"/>
    <lineage>
        <taxon>Eukaryota</taxon>
        <taxon>Metazoa</taxon>
        <taxon>Chordata</taxon>
        <taxon>Tunicata</taxon>
        <taxon>Ascidiacea</taxon>
        <taxon>Phlebobranchia</taxon>
        <taxon>Cionidae</taxon>
        <taxon>Ciona</taxon>
    </lineage>
</organism>
<reference evidence="9" key="2">
    <citation type="journal article" date="2008" name="Genome Biol.">
        <title>Improved genome assembly and evidence-based global gene model set for the chordate Ciona intestinalis: new insight into intron and operon populations.</title>
        <authorList>
            <person name="Satou Y."/>
            <person name="Mineta K."/>
            <person name="Ogasawara M."/>
            <person name="Sasakura Y."/>
            <person name="Shoguchi E."/>
            <person name="Ueno K."/>
            <person name="Yamada L."/>
            <person name="Matsumoto J."/>
            <person name="Wasserscheid J."/>
            <person name="Dewar K."/>
            <person name="Wiley G.B."/>
            <person name="Macmil S.L."/>
            <person name="Roe B.A."/>
            <person name="Zeller R.W."/>
            <person name="Hastings K.E."/>
            <person name="Lemaire P."/>
            <person name="Lindquist E."/>
            <person name="Endo T."/>
            <person name="Hotta K."/>
            <person name="Inaba K."/>
        </authorList>
    </citation>
    <scope>NUCLEOTIDE SEQUENCE [LARGE SCALE GENOMIC DNA]</scope>
    <source>
        <strain evidence="9">wild type</strain>
    </source>
</reference>
<dbReference type="GO" id="GO:0070012">
    <property type="term" value="F:oligopeptidase activity"/>
    <property type="evidence" value="ECO:0000318"/>
    <property type="project" value="GO_Central"/>
</dbReference>
<dbReference type="InterPro" id="IPR002471">
    <property type="entry name" value="Pept_S9_AS"/>
</dbReference>
<dbReference type="InterPro" id="IPR001375">
    <property type="entry name" value="Peptidase_S9_cat"/>
</dbReference>
<dbReference type="OMA" id="LDPWFSH"/>
<comment type="similarity">
    <text evidence="2 7">Belongs to the peptidase S9A family.</text>
</comment>
<dbReference type="GO" id="GO:0006508">
    <property type="term" value="P:proteolysis"/>
    <property type="evidence" value="ECO:0007669"/>
    <property type="project" value="UniProtKB-KW"/>
</dbReference>
<dbReference type="EC" id="3.4.21.-" evidence="7"/>
<dbReference type="GO" id="GO:0008234">
    <property type="term" value="F:cysteine-type peptidase activity"/>
    <property type="evidence" value="ECO:0007669"/>
    <property type="project" value="InterPro"/>
</dbReference>
<evidence type="ECO:0000313" key="10">
    <source>
        <dbReference type="Proteomes" id="UP000008144"/>
    </source>
</evidence>
<keyword evidence="5 7" id="KW-0378">Hydrolase</keyword>
<evidence type="ECO:0000256" key="6">
    <source>
        <dbReference type="ARBA" id="ARBA00022825"/>
    </source>
</evidence>